<sequence length="209" mass="23384">MDKFQDKAAFICELRIIRARNVELSATGSMFVRCYMSAGNKKRVRFESREVSSFNMVWNQCFSLDCFGTKESMSNMLFQGTLNFELRWRSGVSFFGKSQLLGKAEVPWKTVFESSTMDVDKWVVMERRKSLPGGVKPPAVQIGTKVEGAPPAATKAVKHKDFLKQFKGNQTLILVGESGCRNCSQISSLIMSLEAAPVTLKSALARVKF</sequence>
<dbReference type="PROSITE" id="PS50004">
    <property type="entry name" value="C2"/>
    <property type="match status" value="1"/>
</dbReference>
<keyword evidence="3" id="KW-1185">Reference proteome</keyword>
<organism evidence="2 3">
    <name type="scientific">Heracleum sosnowskyi</name>
    <dbReference type="NCBI Taxonomy" id="360622"/>
    <lineage>
        <taxon>Eukaryota</taxon>
        <taxon>Viridiplantae</taxon>
        <taxon>Streptophyta</taxon>
        <taxon>Embryophyta</taxon>
        <taxon>Tracheophyta</taxon>
        <taxon>Spermatophyta</taxon>
        <taxon>Magnoliopsida</taxon>
        <taxon>eudicotyledons</taxon>
        <taxon>Gunneridae</taxon>
        <taxon>Pentapetalae</taxon>
        <taxon>asterids</taxon>
        <taxon>campanulids</taxon>
        <taxon>Apiales</taxon>
        <taxon>Apiaceae</taxon>
        <taxon>Apioideae</taxon>
        <taxon>apioid superclade</taxon>
        <taxon>Tordylieae</taxon>
        <taxon>Tordyliinae</taxon>
        <taxon>Heracleum</taxon>
    </lineage>
</organism>
<dbReference type="Gene3D" id="2.60.40.150">
    <property type="entry name" value="C2 domain"/>
    <property type="match status" value="1"/>
</dbReference>
<proteinExistence type="predicted"/>
<dbReference type="InterPro" id="IPR035892">
    <property type="entry name" value="C2_domain_sf"/>
</dbReference>
<dbReference type="PANTHER" id="PTHR35503">
    <property type="entry name" value="OSJNBA0006M15.15 PROTEIN"/>
    <property type="match status" value="1"/>
</dbReference>
<reference evidence="2" key="2">
    <citation type="submission" date="2023-05" db="EMBL/GenBank/DDBJ databases">
        <authorList>
            <person name="Schelkunov M.I."/>
        </authorList>
    </citation>
    <scope>NUCLEOTIDE SEQUENCE</scope>
    <source>
        <strain evidence="2">Hsosn_3</strain>
        <tissue evidence="2">Leaf</tissue>
    </source>
</reference>
<accession>A0AAD8HQH2</accession>
<dbReference type="SUPFAM" id="SSF49562">
    <property type="entry name" value="C2 domain (Calcium/lipid-binding domain, CaLB)"/>
    <property type="match status" value="1"/>
</dbReference>
<gene>
    <name evidence="2" type="ORF">POM88_037068</name>
</gene>
<evidence type="ECO:0000259" key="1">
    <source>
        <dbReference type="PROSITE" id="PS50004"/>
    </source>
</evidence>
<dbReference type="Proteomes" id="UP001237642">
    <property type="component" value="Unassembled WGS sequence"/>
</dbReference>
<comment type="caution">
    <text evidence="2">The sequence shown here is derived from an EMBL/GenBank/DDBJ whole genome shotgun (WGS) entry which is preliminary data.</text>
</comment>
<name>A0AAD8HQH2_9APIA</name>
<dbReference type="Pfam" id="PF00168">
    <property type="entry name" value="C2"/>
    <property type="match status" value="1"/>
</dbReference>
<dbReference type="EMBL" id="JAUIZM010000008">
    <property type="protein sequence ID" value="KAK1370976.1"/>
    <property type="molecule type" value="Genomic_DNA"/>
</dbReference>
<evidence type="ECO:0000313" key="3">
    <source>
        <dbReference type="Proteomes" id="UP001237642"/>
    </source>
</evidence>
<evidence type="ECO:0000313" key="2">
    <source>
        <dbReference type="EMBL" id="KAK1370976.1"/>
    </source>
</evidence>
<feature type="domain" description="C2" evidence="1">
    <location>
        <begin position="1"/>
        <end position="123"/>
    </location>
</feature>
<dbReference type="AlphaFoldDB" id="A0AAD8HQH2"/>
<reference evidence="2" key="1">
    <citation type="submission" date="2023-02" db="EMBL/GenBank/DDBJ databases">
        <title>Genome of toxic invasive species Heracleum sosnowskyi carries increased number of genes despite the absence of recent whole-genome duplications.</title>
        <authorList>
            <person name="Schelkunov M."/>
            <person name="Shtratnikova V."/>
            <person name="Makarenko M."/>
            <person name="Klepikova A."/>
            <person name="Omelchenko D."/>
            <person name="Novikova G."/>
            <person name="Obukhova E."/>
            <person name="Bogdanov V."/>
            <person name="Penin A."/>
            <person name="Logacheva M."/>
        </authorList>
    </citation>
    <scope>NUCLEOTIDE SEQUENCE</scope>
    <source>
        <strain evidence="2">Hsosn_3</strain>
        <tissue evidence="2">Leaf</tissue>
    </source>
</reference>
<protein>
    <submittedName>
        <fullName evidence="2">C2 domain-containing protein</fullName>
    </submittedName>
</protein>
<dbReference type="InterPro" id="IPR000008">
    <property type="entry name" value="C2_dom"/>
</dbReference>
<dbReference type="PANTHER" id="PTHR35503:SF2">
    <property type="entry name" value="OS04G0455700 PROTEIN"/>
    <property type="match status" value="1"/>
</dbReference>